<name>A0A212IY82_9BACT</name>
<evidence type="ECO:0000256" key="1">
    <source>
        <dbReference type="SAM" id="SignalP"/>
    </source>
</evidence>
<sequence>MELLKSKRLLILTFFLLVFAAAYSQKKDDDRIYWNDRQKLIVDDFGIKTKNLESGATSADFAIDYDVSRFNFVSKNFNKNVRNYMVKSTSQIDTTGNVQQYLLYQQTLFDLSEVYARELRKALKENRKLLISGTKVADELNWKVMSEFLDRRSKYTQETNSASDPVKQKEWEDQIAYELNELKDYIYGK</sequence>
<organism evidence="2">
    <name type="scientific">uncultured Dysgonomonas sp</name>
    <dbReference type="NCBI Taxonomy" id="206096"/>
    <lineage>
        <taxon>Bacteria</taxon>
        <taxon>Pseudomonadati</taxon>
        <taxon>Bacteroidota</taxon>
        <taxon>Bacteroidia</taxon>
        <taxon>Bacteroidales</taxon>
        <taxon>Dysgonomonadaceae</taxon>
        <taxon>Dysgonomonas</taxon>
        <taxon>environmental samples</taxon>
    </lineage>
</organism>
<accession>A0A212IY82</accession>
<feature type="chain" id="PRO_5013098018" description="DUF5045 domain-containing protein" evidence="1">
    <location>
        <begin position="21"/>
        <end position="189"/>
    </location>
</feature>
<reference evidence="2" key="1">
    <citation type="submission" date="2016-04" db="EMBL/GenBank/DDBJ databases">
        <authorList>
            <person name="Evans L.H."/>
            <person name="Alamgir A."/>
            <person name="Owens N."/>
            <person name="Weber N.D."/>
            <person name="Virtaneva K."/>
            <person name="Barbian K."/>
            <person name="Babar A."/>
            <person name="Rosenke K."/>
        </authorList>
    </citation>
    <scope>NUCLEOTIDE SEQUENCE</scope>
    <source>
        <strain evidence="2">86-1</strain>
    </source>
</reference>
<dbReference type="RefSeq" id="WP_296938435.1">
    <property type="nucleotide sequence ID" value="NZ_LT599032.1"/>
</dbReference>
<gene>
    <name evidence="2" type="ORF">KL86DYS1_10534</name>
</gene>
<evidence type="ECO:0008006" key="3">
    <source>
        <dbReference type="Google" id="ProtNLM"/>
    </source>
</evidence>
<proteinExistence type="predicted"/>
<dbReference type="AlphaFoldDB" id="A0A212IY82"/>
<protein>
    <recommendedName>
        <fullName evidence="3">DUF5045 domain-containing protein</fullName>
    </recommendedName>
</protein>
<feature type="signal peptide" evidence="1">
    <location>
        <begin position="1"/>
        <end position="20"/>
    </location>
</feature>
<keyword evidence="1" id="KW-0732">Signal</keyword>
<dbReference type="EMBL" id="FLUM01000001">
    <property type="protein sequence ID" value="SBV92158.1"/>
    <property type="molecule type" value="Genomic_DNA"/>
</dbReference>
<evidence type="ECO:0000313" key="2">
    <source>
        <dbReference type="EMBL" id="SBV92158.1"/>
    </source>
</evidence>